<keyword evidence="5" id="KW-0067">ATP-binding</keyword>
<evidence type="ECO:0000256" key="2">
    <source>
        <dbReference type="ARBA" id="ARBA00022679"/>
    </source>
</evidence>
<accession>A0A382QFW5</accession>
<dbReference type="InterPro" id="IPR000623">
    <property type="entry name" value="Shikimate_kinase/TSH1"/>
</dbReference>
<proteinExistence type="inferred from homology"/>
<dbReference type="PANTHER" id="PTHR21087">
    <property type="entry name" value="SHIKIMATE KINASE"/>
    <property type="match status" value="1"/>
</dbReference>
<keyword evidence="3" id="KW-0547">Nucleotide-binding</keyword>
<dbReference type="CDD" id="cd00464">
    <property type="entry name" value="SK"/>
    <property type="match status" value="1"/>
</dbReference>
<organism evidence="7">
    <name type="scientific">marine metagenome</name>
    <dbReference type="NCBI Taxonomy" id="408172"/>
    <lineage>
        <taxon>unclassified sequences</taxon>
        <taxon>metagenomes</taxon>
        <taxon>ecological metagenomes</taxon>
    </lineage>
</organism>
<gene>
    <name evidence="7" type="ORF">METZ01_LOCUS337180</name>
</gene>
<keyword evidence="6" id="KW-0057">Aromatic amino acid biosynthesis</keyword>
<evidence type="ECO:0000256" key="4">
    <source>
        <dbReference type="ARBA" id="ARBA00022777"/>
    </source>
</evidence>
<evidence type="ECO:0000256" key="3">
    <source>
        <dbReference type="ARBA" id="ARBA00022741"/>
    </source>
</evidence>
<dbReference type="AlphaFoldDB" id="A0A382QFW5"/>
<evidence type="ECO:0000256" key="5">
    <source>
        <dbReference type="ARBA" id="ARBA00022840"/>
    </source>
</evidence>
<evidence type="ECO:0008006" key="8">
    <source>
        <dbReference type="Google" id="ProtNLM"/>
    </source>
</evidence>
<evidence type="ECO:0000256" key="1">
    <source>
        <dbReference type="ARBA" id="ARBA00022605"/>
    </source>
</evidence>
<keyword evidence="2" id="KW-0808">Transferase</keyword>
<dbReference type="HAMAP" id="MF_00109">
    <property type="entry name" value="Shikimate_kinase"/>
    <property type="match status" value="1"/>
</dbReference>
<dbReference type="PRINTS" id="PR01100">
    <property type="entry name" value="SHIKIMTKNASE"/>
</dbReference>
<dbReference type="EMBL" id="UINC01114187">
    <property type="protein sequence ID" value="SVC84326.1"/>
    <property type="molecule type" value="Genomic_DNA"/>
</dbReference>
<keyword evidence="4" id="KW-0418">Kinase</keyword>
<evidence type="ECO:0000256" key="6">
    <source>
        <dbReference type="ARBA" id="ARBA00023141"/>
    </source>
</evidence>
<dbReference type="GO" id="GO:0004765">
    <property type="term" value="F:shikimate kinase activity"/>
    <property type="evidence" value="ECO:0007669"/>
    <property type="project" value="TreeGrafter"/>
</dbReference>
<dbReference type="GO" id="GO:0009073">
    <property type="term" value="P:aromatic amino acid family biosynthetic process"/>
    <property type="evidence" value="ECO:0007669"/>
    <property type="project" value="UniProtKB-KW"/>
</dbReference>
<dbReference type="Pfam" id="PF01202">
    <property type="entry name" value="SKI"/>
    <property type="match status" value="1"/>
</dbReference>
<dbReference type="GO" id="GO:0005829">
    <property type="term" value="C:cytosol"/>
    <property type="evidence" value="ECO:0007669"/>
    <property type="project" value="TreeGrafter"/>
</dbReference>
<evidence type="ECO:0000313" key="7">
    <source>
        <dbReference type="EMBL" id="SVC84326.1"/>
    </source>
</evidence>
<name>A0A382QFW5_9ZZZZ</name>
<dbReference type="Gene3D" id="3.40.50.300">
    <property type="entry name" value="P-loop containing nucleotide triphosphate hydrolases"/>
    <property type="match status" value="1"/>
</dbReference>
<dbReference type="GO" id="GO:0008652">
    <property type="term" value="P:amino acid biosynthetic process"/>
    <property type="evidence" value="ECO:0007669"/>
    <property type="project" value="UniProtKB-KW"/>
</dbReference>
<dbReference type="InterPro" id="IPR027417">
    <property type="entry name" value="P-loop_NTPase"/>
</dbReference>
<protein>
    <recommendedName>
        <fullName evidence="8">Shikimate kinase</fullName>
    </recommendedName>
</protein>
<keyword evidence="1" id="KW-0028">Amino-acid biosynthesis</keyword>
<dbReference type="PANTHER" id="PTHR21087:SF16">
    <property type="entry name" value="SHIKIMATE KINASE 1, CHLOROPLASTIC"/>
    <property type="match status" value="1"/>
</dbReference>
<sequence>MKLNLEKLGKKNICLIGLMGAGKSVVGKLLAKELRMRYYDSDKLIEKKLHKSINQIFSDHGESYFRNIEENVALSFLDKKNCVISLGGGSILSDLTRKAIFINSFSIYLNVDIEILYERLKKSKKRPLINNKDIKEKLIHLTQERNKYYRKANLIVNNLKNTEEALNTIKGKLQKYYE</sequence>
<dbReference type="SUPFAM" id="SSF52540">
    <property type="entry name" value="P-loop containing nucleoside triphosphate hydrolases"/>
    <property type="match status" value="1"/>
</dbReference>
<reference evidence="7" key="1">
    <citation type="submission" date="2018-05" db="EMBL/GenBank/DDBJ databases">
        <authorList>
            <person name="Lanie J.A."/>
            <person name="Ng W.-L."/>
            <person name="Kazmierczak K.M."/>
            <person name="Andrzejewski T.M."/>
            <person name="Davidsen T.M."/>
            <person name="Wayne K.J."/>
            <person name="Tettelin H."/>
            <person name="Glass J.I."/>
            <person name="Rusch D."/>
            <person name="Podicherti R."/>
            <person name="Tsui H.-C.T."/>
            <person name="Winkler M.E."/>
        </authorList>
    </citation>
    <scope>NUCLEOTIDE SEQUENCE</scope>
</reference>
<dbReference type="GO" id="GO:0005524">
    <property type="term" value="F:ATP binding"/>
    <property type="evidence" value="ECO:0007669"/>
    <property type="project" value="UniProtKB-KW"/>
</dbReference>
<dbReference type="InterPro" id="IPR031322">
    <property type="entry name" value="Shikimate/glucono_kinase"/>
</dbReference>